<reference evidence="2" key="1">
    <citation type="journal article" date="2019" name="Int. J. Syst. Evol. Microbiol.">
        <title>The Global Catalogue of Microorganisms (GCM) 10K type strain sequencing project: providing services to taxonomists for standard genome sequencing and annotation.</title>
        <authorList>
            <consortium name="The Broad Institute Genomics Platform"/>
            <consortium name="The Broad Institute Genome Sequencing Center for Infectious Disease"/>
            <person name="Wu L."/>
            <person name="Ma J."/>
        </authorList>
    </citation>
    <scope>NUCLEOTIDE SEQUENCE [LARGE SCALE GENOMIC DNA]</scope>
    <source>
        <strain evidence="2">JCM 14559</strain>
    </source>
</reference>
<evidence type="ECO:0000313" key="2">
    <source>
        <dbReference type="Proteomes" id="UP001500897"/>
    </source>
</evidence>
<name>A0ABP5JWE5_9ACTN</name>
<comment type="caution">
    <text evidence="1">The sequence shown here is derived from an EMBL/GenBank/DDBJ whole genome shotgun (WGS) entry which is preliminary data.</text>
</comment>
<protein>
    <submittedName>
        <fullName evidence="1">Uncharacterized protein</fullName>
    </submittedName>
</protein>
<dbReference type="Proteomes" id="UP001500897">
    <property type="component" value="Unassembled WGS sequence"/>
</dbReference>
<evidence type="ECO:0000313" key="1">
    <source>
        <dbReference type="EMBL" id="GAA2123655.1"/>
    </source>
</evidence>
<sequence length="78" mass="8540">MATATDRLTTASSFDDDYPAYTMGRAAEMTATTAGSRQPAPDPRTIVLPFLPHRLSGVCVRGRTEGMSTPQLRLLRER</sequence>
<gene>
    <name evidence="1" type="ORF">GCM10009759_74840</name>
</gene>
<dbReference type="RefSeq" id="WP_344558917.1">
    <property type="nucleotide sequence ID" value="NZ_BAAANS010000095.1"/>
</dbReference>
<organism evidence="1 2">
    <name type="scientific">Kitasatospora saccharophila</name>
    <dbReference type="NCBI Taxonomy" id="407973"/>
    <lineage>
        <taxon>Bacteria</taxon>
        <taxon>Bacillati</taxon>
        <taxon>Actinomycetota</taxon>
        <taxon>Actinomycetes</taxon>
        <taxon>Kitasatosporales</taxon>
        <taxon>Streptomycetaceae</taxon>
        <taxon>Kitasatospora</taxon>
    </lineage>
</organism>
<dbReference type="EMBL" id="BAAANS010000095">
    <property type="protein sequence ID" value="GAA2123655.1"/>
    <property type="molecule type" value="Genomic_DNA"/>
</dbReference>
<accession>A0ABP5JWE5</accession>
<keyword evidence="2" id="KW-1185">Reference proteome</keyword>
<proteinExistence type="predicted"/>